<dbReference type="STRING" id="83767.SAMN05660652_00486"/>
<dbReference type="GO" id="GO:0003677">
    <property type="term" value="F:DNA binding"/>
    <property type="evidence" value="ECO:0007669"/>
    <property type="project" value="UniProtKB-KW"/>
</dbReference>
<keyword evidence="1" id="KW-0805">Transcription regulation</keyword>
<protein>
    <submittedName>
        <fullName evidence="5">GntR family transcriptional regulator, transcriptional repressor for pyruvate dehydrogenase complex</fullName>
    </submittedName>
</protein>
<dbReference type="InterPro" id="IPR036390">
    <property type="entry name" value="WH_DNA-bd_sf"/>
</dbReference>
<dbReference type="SUPFAM" id="SSF48008">
    <property type="entry name" value="GntR ligand-binding domain-like"/>
    <property type="match status" value="1"/>
</dbReference>
<keyword evidence="6" id="KW-1185">Reference proteome</keyword>
<keyword evidence="2" id="KW-0238">DNA-binding</keyword>
<evidence type="ECO:0000313" key="6">
    <source>
        <dbReference type="Proteomes" id="UP000198607"/>
    </source>
</evidence>
<dbReference type="InterPro" id="IPR000524">
    <property type="entry name" value="Tscrpt_reg_HTH_GntR"/>
</dbReference>
<accession>A0A1G7WDT1</accession>
<dbReference type="EMBL" id="FNCY01000001">
    <property type="protein sequence ID" value="SDG70167.1"/>
    <property type="molecule type" value="Genomic_DNA"/>
</dbReference>
<dbReference type="CDD" id="cd07377">
    <property type="entry name" value="WHTH_GntR"/>
    <property type="match status" value="1"/>
</dbReference>
<dbReference type="PROSITE" id="PS50949">
    <property type="entry name" value="HTH_GNTR"/>
    <property type="match status" value="1"/>
</dbReference>
<evidence type="ECO:0000256" key="1">
    <source>
        <dbReference type="ARBA" id="ARBA00023015"/>
    </source>
</evidence>
<dbReference type="AlphaFoldDB" id="A0A1G7WDT1"/>
<dbReference type="Proteomes" id="UP000198607">
    <property type="component" value="Unassembled WGS sequence"/>
</dbReference>
<dbReference type="Gene3D" id="1.10.10.10">
    <property type="entry name" value="Winged helix-like DNA-binding domain superfamily/Winged helix DNA-binding domain"/>
    <property type="match status" value="1"/>
</dbReference>
<dbReference type="Gene3D" id="1.20.120.530">
    <property type="entry name" value="GntR ligand-binding domain-like"/>
    <property type="match status" value="1"/>
</dbReference>
<dbReference type="InterPro" id="IPR008920">
    <property type="entry name" value="TF_FadR/GntR_C"/>
</dbReference>
<dbReference type="SUPFAM" id="SSF46785">
    <property type="entry name" value="Winged helix' DNA-binding domain"/>
    <property type="match status" value="1"/>
</dbReference>
<keyword evidence="5" id="KW-0670">Pyruvate</keyword>
<dbReference type="InterPro" id="IPR011711">
    <property type="entry name" value="GntR_C"/>
</dbReference>
<dbReference type="OrthoDB" id="1040417at2"/>
<sequence>MNNEKTAVQPRRRPVSLAQEVMNDLAERIRSGRYRPGDKLPTEPELMVEQGVSRTVVREAMSRLQAAGLVETRHGVGTFARAPSAPKLDLTTVVTIRDVLAMLELRISLETEAAGLAAQRRTEEQLGLMREALAAFEQGVRKGERSIEADFQFHLQIALATHNKYFEEFYRHLGPTTIPRTRIDISKLSLEPGQDYLLRTNREHEAILDAIYRQDPQAASAAMRMHLTNSRERLKRASENSAPIDLPVQD</sequence>
<keyword evidence="3" id="KW-0804">Transcription</keyword>
<dbReference type="Pfam" id="PF07729">
    <property type="entry name" value="FCD"/>
    <property type="match status" value="1"/>
</dbReference>
<dbReference type="SMART" id="SM00895">
    <property type="entry name" value="FCD"/>
    <property type="match status" value="1"/>
</dbReference>
<name>A0A1G7WDT1_9RHOO</name>
<dbReference type="PRINTS" id="PR00035">
    <property type="entry name" value="HTHGNTR"/>
</dbReference>
<reference evidence="5 6" key="1">
    <citation type="submission" date="2016-10" db="EMBL/GenBank/DDBJ databases">
        <authorList>
            <person name="de Groot N.N."/>
        </authorList>
    </citation>
    <scope>NUCLEOTIDE SEQUENCE [LARGE SCALE GENOMIC DNA]</scope>
    <source>
        <strain evidence="5 6">DSM 5885</strain>
    </source>
</reference>
<proteinExistence type="predicted"/>
<dbReference type="SMART" id="SM00345">
    <property type="entry name" value="HTH_GNTR"/>
    <property type="match status" value="1"/>
</dbReference>
<dbReference type="GO" id="GO:0003700">
    <property type="term" value="F:DNA-binding transcription factor activity"/>
    <property type="evidence" value="ECO:0007669"/>
    <property type="project" value="InterPro"/>
</dbReference>
<feature type="domain" description="HTH gntR-type" evidence="4">
    <location>
        <begin position="15"/>
        <end position="83"/>
    </location>
</feature>
<evidence type="ECO:0000256" key="3">
    <source>
        <dbReference type="ARBA" id="ARBA00023163"/>
    </source>
</evidence>
<dbReference type="PANTHER" id="PTHR43537">
    <property type="entry name" value="TRANSCRIPTIONAL REGULATOR, GNTR FAMILY"/>
    <property type="match status" value="1"/>
</dbReference>
<evidence type="ECO:0000256" key="2">
    <source>
        <dbReference type="ARBA" id="ARBA00023125"/>
    </source>
</evidence>
<organism evidence="5 6">
    <name type="scientific">Propionivibrio dicarboxylicus</name>
    <dbReference type="NCBI Taxonomy" id="83767"/>
    <lineage>
        <taxon>Bacteria</taxon>
        <taxon>Pseudomonadati</taxon>
        <taxon>Pseudomonadota</taxon>
        <taxon>Betaproteobacteria</taxon>
        <taxon>Rhodocyclales</taxon>
        <taxon>Rhodocyclaceae</taxon>
        <taxon>Propionivibrio</taxon>
    </lineage>
</organism>
<evidence type="ECO:0000313" key="5">
    <source>
        <dbReference type="EMBL" id="SDG70167.1"/>
    </source>
</evidence>
<dbReference type="RefSeq" id="WP_091932761.1">
    <property type="nucleotide sequence ID" value="NZ_FNCY01000001.1"/>
</dbReference>
<dbReference type="Pfam" id="PF00392">
    <property type="entry name" value="GntR"/>
    <property type="match status" value="1"/>
</dbReference>
<dbReference type="InterPro" id="IPR036388">
    <property type="entry name" value="WH-like_DNA-bd_sf"/>
</dbReference>
<gene>
    <name evidence="5" type="ORF">SAMN05660652_00486</name>
</gene>
<evidence type="ECO:0000259" key="4">
    <source>
        <dbReference type="PROSITE" id="PS50949"/>
    </source>
</evidence>
<dbReference type="PANTHER" id="PTHR43537:SF5">
    <property type="entry name" value="UXU OPERON TRANSCRIPTIONAL REGULATOR"/>
    <property type="match status" value="1"/>
</dbReference>